<evidence type="ECO:0000256" key="1">
    <source>
        <dbReference type="SAM" id="MobiDB-lite"/>
    </source>
</evidence>
<feature type="compositionally biased region" description="Pro residues" evidence="1">
    <location>
        <begin position="119"/>
        <end position="129"/>
    </location>
</feature>
<organism evidence="2">
    <name type="scientific">Petromyces alliaceus</name>
    <name type="common">Aspergillus alliaceus</name>
    <dbReference type="NCBI Taxonomy" id="209559"/>
    <lineage>
        <taxon>Eukaryota</taxon>
        <taxon>Fungi</taxon>
        <taxon>Dikarya</taxon>
        <taxon>Ascomycota</taxon>
        <taxon>Pezizomycotina</taxon>
        <taxon>Eurotiomycetes</taxon>
        <taxon>Eurotiomycetidae</taxon>
        <taxon>Eurotiales</taxon>
        <taxon>Aspergillaceae</taxon>
        <taxon>Aspergillus</taxon>
        <taxon>Aspergillus subgen. Circumdati</taxon>
    </lineage>
</organism>
<evidence type="ECO:0000313" key="2">
    <source>
        <dbReference type="EMBL" id="KAE8386559.1"/>
    </source>
</evidence>
<proteinExistence type="predicted"/>
<feature type="region of interest" description="Disordered" evidence="1">
    <location>
        <begin position="1"/>
        <end position="153"/>
    </location>
</feature>
<feature type="compositionally biased region" description="Pro residues" evidence="1">
    <location>
        <begin position="49"/>
        <end position="58"/>
    </location>
</feature>
<feature type="compositionally biased region" description="Polar residues" evidence="1">
    <location>
        <begin position="264"/>
        <end position="276"/>
    </location>
</feature>
<dbReference type="Proteomes" id="UP000326877">
    <property type="component" value="Unassembled WGS sequence"/>
</dbReference>
<dbReference type="OrthoDB" id="4225223at2759"/>
<feature type="region of interest" description="Disordered" evidence="1">
    <location>
        <begin position="227"/>
        <end position="276"/>
    </location>
</feature>
<protein>
    <submittedName>
        <fullName evidence="2">Uncharacterized protein</fullName>
    </submittedName>
</protein>
<name>A0A5N7BXS4_PETAA</name>
<accession>A0A5N7BXS4</accession>
<sequence>MLSPTSFAVPRQAPPVRPSRSLEGLEKVVPPHTSQHPAHSALRLDKPLPELPAKPLPSTPSTEGSTAWSDDSSTDVSIETRRTSDASTDSYTVFVRSPSDDLAEFVEHSPVPSIDRSPPAKPYSKPGPSPLALTTSSDDQLEHRPFLTGNRTAPNHYFREKKWDFFPELATPSELPHGYPKFPTTPRRRNNSRLNLAAFDFTKKSPRWTAPDKRALAHDVRNSIRSYVQRRLSKHSVDKTKPKRRPRPSTAPSELPEEYRSAHKTSSSNYSNYSDRGSTGLQENFLDLSDELKRLSVSTLSSLDEYDKSTHMVTSNQKKHPVLPISAYQKHGSAMWERSMREKRISYRQRGNVRFPRYRKKTTCRRPDSPSRDTPPAYSPLQQSTRFCARVLQDGTSYVLVALDGARQKIIQARVDRRRRNLKSKIRLIGPVNPYTTYGRVDPWI</sequence>
<feature type="compositionally biased region" description="Polar residues" evidence="1">
    <location>
        <begin position="59"/>
        <end position="77"/>
    </location>
</feature>
<reference evidence="2" key="1">
    <citation type="submission" date="2019-04" db="EMBL/GenBank/DDBJ databases">
        <title>Friends and foes A comparative genomics studyof 23 Aspergillus species from section Flavi.</title>
        <authorList>
            <consortium name="DOE Joint Genome Institute"/>
            <person name="Kjaerbolling I."/>
            <person name="Vesth T."/>
            <person name="Frisvad J.C."/>
            <person name="Nybo J.L."/>
            <person name="Theobald S."/>
            <person name="Kildgaard S."/>
            <person name="Isbrandt T."/>
            <person name="Kuo A."/>
            <person name="Sato A."/>
            <person name="Lyhne E.K."/>
            <person name="Kogle M.E."/>
            <person name="Wiebenga A."/>
            <person name="Kun R.S."/>
            <person name="Lubbers R.J."/>
            <person name="Makela M.R."/>
            <person name="Barry K."/>
            <person name="Chovatia M."/>
            <person name="Clum A."/>
            <person name="Daum C."/>
            <person name="Haridas S."/>
            <person name="He G."/>
            <person name="LaButti K."/>
            <person name="Lipzen A."/>
            <person name="Mondo S."/>
            <person name="Riley R."/>
            <person name="Salamov A."/>
            <person name="Simmons B.A."/>
            <person name="Magnuson J.K."/>
            <person name="Henrissat B."/>
            <person name="Mortensen U.H."/>
            <person name="Larsen T.O."/>
            <person name="Devries R.P."/>
            <person name="Grigoriev I.V."/>
            <person name="Machida M."/>
            <person name="Baker S.E."/>
            <person name="Andersen M.R."/>
        </authorList>
    </citation>
    <scope>NUCLEOTIDE SEQUENCE [LARGE SCALE GENOMIC DNA]</scope>
    <source>
        <strain evidence="2">IBT 14317</strain>
    </source>
</reference>
<gene>
    <name evidence="2" type="ORF">BDV23DRAFT_196343</name>
</gene>
<feature type="region of interest" description="Disordered" evidence="1">
    <location>
        <begin position="359"/>
        <end position="380"/>
    </location>
</feature>
<dbReference type="AlphaFoldDB" id="A0A5N7BXS4"/>
<dbReference type="EMBL" id="ML735309">
    <property type="protein sequence ID" value="KAE8386559.1"/>
    <property type="molecule type" value="Genomic_DNA"/>
</dbReference>